<reference evidence="2 3" key="1">
    <citation type="submission" date="2013-12" db="EMBL/GenBank/DDBJ databases">
        <title>Improved hybrid genome assemblies of Bacteroides xylanisolvens SD CC 1b and Bacteroides xylanisolvens SD CC 2a using Illumina and 454 Sequencing.</title>
        <authorList>
            <person name="Ramaraj T."/>
            <person name="Sundararajan A."/>
            <person name="Mudge J."/>
            <person name="Schilkey F.D."/>
            <person name="Delvecchio V."/>
            <person name="Donlon M."/>
            <person name="Ziemer C."/>
        </authorList>
    </citation>
    <scope>NUCLEOTIDE SEQUENCE [LARGE SCALE GENOMIC DNA]</scope>
</reference>
<protein>
    <submittedName>
        <fullName evidence="2">Uncharacterized protein</fullName>
    </submittedName>
</protein>
<evidence type="ECO:0000313" key="3">
    <source>
        <dbReference type="Proteomes" id="UP000019380"/>
    </source>
</evidence>
<keyword evidence="1" id="KW-0472">Membrane</keyword>
<organism evidence="2 3">
    <name type="scientific">Bacteroides xylanisolvens SD CC 1b</name>
    <dbReference type="NCBI Taxonomy" id="702447"/>
    <lineage>
        <taxon>Bacteria</taxon>
        <taxon>Pseudomonadati</taxon>
        <taxon>Bacteroidota</taxon>
        <taxon>Bacteroidia</taxon>
        <taxon>Bacteroidales</taxon>
        <taxon>Bacteroidaceae</taxon>
        <taxon>Bacteroides</taxon>
    </lineage>
</organism>
<sequence>MLSTLLLNTYSVFGSVSLYIFFIKKNTSCVSGLSLPYDY</sequence>
<evidence type="ECO:0000256" key="1">
    <source>
        <dbReference type="SAM" id="Phobius"/>
    </source>
</evidence>
<comment type="caution">
    <text evidence="2">The sequence shown here is derived from an EMBL/GenBank/DDBJ whole genome shotgun (WGS) entry which is preliminary data.</text>
</comment>
<dbReference type="AlphaFoldDB" id="W6PBY3"/>
<name>W6PBY3_9BACE</name>
<feature type="transmembrane region" description="Helical" evidence="1">
    <location>
        <begin position="6"/>
        <end position="23"/>
    </location>
</feature>
<keyword evidence="1" id="KW-0812">Transmembrane</keyword>
<proteinExistence type="predicted"/>
<keyword evidence="1" id="KW-1133">Transmembrane helix</keyword>
<dbReference type="Proteomes" id="UP000019380">
    <property type="component" value="Unassembled WGS sequence"/>
</dbReference>
<dbReference type="EMBL" id="CBXG010000034">
    <property type="protein sequence ID" value="CDM05327.1"/>
    <property type="molecule type" value="Genomic_DNA"/>
</dbReference>
<accession>W6PBY3</accession>
<evidence type="ECO:0000313" key="2">
    <source>
        <dbReference type="EMBL" id="CDM05327.1"/>
    </source>
</evidence>
<gene>
    <name evidence="2" type="ORF">BN890_29160</name>
</gene>